<reference evidence="9 10" key="1">
    <citation type="submission" date="2020-04" db="EMBL/GenBank/DDBJ databases">
        <title>Metagenomic profiling of ammonia- and methane-oxidizing microorganisms in a Dutch drinking water treatment plant.</title>
        <authorList>
            <person name="Poghosyan L."/>
            <person name="Leucker S."/>
        </authorList>
    </citation>
    <scope>NUCLEOTIDE SEQUENCE [LARGE SCALE GENOMIC DNA]</scope>
    <source>
        <strain evidence="9">S-RSF-IL-03</strain>
    </source>
</reference>
<evidence type="ECO:0000256" key="6">
    <source>
        <dbReference type="PROSITE-ProRule" id="PRU00169"/>
    </source>
</evidence>
<dbReference type="InterPro" id="IPR039420">
    <property type="entry name" value="WalR-like"/>
</dbReference>
<dbReference type="PROSITE" id="PS50110">
    <property type="entry name" value="RESPONSE_REGULATORY"/>
    <property type="match status" value="1"/>
</dbReference>
<keyword evidence="1 6" id="KW-0597">Phosphoprotein</keyword>
<dbReference type="InterPro" id="IPR011006">
    <property type="entry name" value="CheY-like_superfamily"/>
</dbReference>
<dbReference type="Gene3D" id="3.40.50.2300">
    <property type="match status" value="1"/>
</dbReference>
<dbReference type="CDD" id="cd17574">
    <property type="entry name" value="REC_OmpR"/>
    <property type="match status" value="1"/>
</dbReference>
<dbReference type="InterPro" id="IPR029787">
    <property type="entry name" value="Nucleotide_cyclase"/>
</dbReference>
<comment type="caution">
    <text evidence="9">The sequence shown here is derived from an EMBL/GenBank/DDBJ whole genome shotgun (WGS) entry which is preliminary data.</text>
</comment>
<evidence type="ECO:0000256" key="4">
    <source>
        <dbReference type="ARBA" id="ARBA00023125"/>
    </source>
</evidence>
<keyword evidence="5" id="KW-0804">Transcription</keyword>
<dbReference type="PROSITE" id="PS50887">
    <property type="entry name" value="GGDEF"/>
    <property type="match status" value="1"/>
</dbReference>
<evidence type="ECO:0000259" key="7">
    <source>
        <dbReference type="PROSITE" id="PS50110"/>
    </source>
</evidence>
<dbReference type="EMBL" id="JABFRW010000033">
    <property type="protein sequence ID" value="NOT33246.1"/>
    <property type="molecule type" value="Genomic_DNA"/>
</dbReference>
<dbReference type="InterPro" id="IPR001789">
    <property type="entry name" value="Sig_transdc_resp-reg_receiver"/>
</dbReference>
<dbReference type="NCBIfam" id="TIGR00254">
    <property type="entry name" value="GGDEF"/>
    <property type="match status" value="1"/>
</dbReference>
<dbReference type="GO" id="GO:0032993">
    <property type="term" value="C:protein-DNA complex"/>
    <property type="evidence" value="ECO:0007669"/>
    <property type="project" value="TreeGrafter"/>
</dbReference>
<feature type="domain" description="Response regulatory" evidence="7">
    <location>
        <begin position="5"/>
        <end position="121"/>
    </location>
</feature>
<feature type="domain" description="GGDEF" evidence="8">
    <location>
        <begin position="154"/>
        <end position="308"/>
    </location>
</feature>
<organism evidence="9 10">
    <name type="scientific">Eiseniibacteriota bacterium</name>
    <dbReference type="NCBI Taxonomy" id="2212470"/>
    <lineage>
        <taxon>Bacteria</taxon>
        <taxon>Candidatus Eiseniibacteriota</taxon>
    </lineage>
</organism>
<sequence length="322" mass="36208">MPEFRILIAEDEPHLREVLGLQLMAAGFEVIEARDGQAALELANQHLPDLVLLDVMMPHLDGFEVCRRLRAAFQTRHIPIILLTAKNEMDDRLEGLRGGANDYVTKPWEARELLQRVRNVLEWSRQQRSANPLTGLPGNLTIHAEVERRLAAEEPFALVAIDIDSFKAFNDHYGYARGDEAIRLMARILVEGVQTRGTAGDFVGHIGGDDFILVTETSSAEAVAEHVRHEFDRLTPDLYDAEDRAHGHIEVLNRRHVLDRFPLMSVTIALVRTDRHPVSHRAELNDMAQELKELGKGIAGSVVITERRTRPDGEAESPRQVA</sequence>
<keyword evidence="4" id="KW-0238">DNA-binding</keyword>
<dbReference type="Pfam" id="PF00990">
    <property type="entry name" value="GGDEF"/>
    <property type="match status" value="1"/>
</dbReference>
<name>A0A849SFK7_UNCEI</name>
<dbReference type="AlphaFoldDB" id="A0A849SFK7"/>
<evidence type="ECO:0000256" key="1">
    <source>
        <dbReference type="ARBA" id="ARBA00022553"/>
    </source>
</evidence>
<evidence type="ECO:0000313" key="9">
    <source>
        <dbReference type="EMBL" id="NOT33246.1"/>
    </source>
</evidence>
<dbReference type="FunFam" id="3.40.50.2300:FF:000001">
    <property type="entry name" value="DNA-binding response regulator PhoB"/>
    <property type="match status" value="1"/>
</dbReference>
<dbReference type="CDD" id="cd01949">
    <property type="entry name" value="GGDEF"/>
    <property type="match status" value="1"/>
</dbReference>
<evidence type="ECO:0000313" key="10">
    <source>
        <dbReference type="Proteomes" id="UP000580839"/>
    </source>
</evidence>
<protein>
    <submittedName>
        <fullName evidence="9">Response regulator</fullName>
    </submittedName>
</protein>
<dbReference type="GO" id="GO:0005829">
    <property type="term" value="C:cytosol"/>
    <property type="evidence" value="ECO:0007669"/>
    <property type="project" value="TreeGrafter"/>
</dbReference>
<dbReference type="Pfam" id="PF00072">
    <property type="entry name" value="Response_reg"/>
    <property type="match status" value="1"/>
</dbReference>
<accession>A0A849SFK7</accession>
<evidence type="ECO:0000256" key="2">
    <source>
        <dbReference type="ARBA" id="ARBA00023012"/>
    </source>
</evidence>
<evidence type="ECO:0000256" key="3">
    <source>
        <dbReference type="ARBA" id="ARBA00023015"/>
    </source>
</evidence>
<gene>
    <name evidence="9" type="ORF">HOP12_03650</name>
</gene>
<dbReference type="GO" id="GO:0000976">
    <property type="term" value="F:transcription cis-regulatory region binding"/>
    <property type="evidence" value="ECO:0007669"/>
    <property type="project" value="TreeGrafter"/>
</dbReference>
<dbReference type="GO" id="GO:0006355">
    <property type="term" value="P:regulation of DNA-templated transcription"/>
    <property type="evidence" value="ECO:0007669"/>
    <property type="project" value="TreeGrafter"/>
</dbReference>
<dbReference type="SUPFAM" id="SSF55073">
    <property type="entry name" value="Nucleotide cyclase"/>
    <property type="match status" value="1"/>
</dbReference>
<dbReference type="InterPro" id="IPR043128">
    <property type="entry name" value="Rev_trsase/Diguanyl_cyclase"/>
</dbReference>
<keyword evidence="3" id="KW-0805">Transcription regulation</keyword>
<dbReference type="Gene3D" id="3.30.70.270">
    <property type="match status" value="1"/>
</dbReference>
<dbReference type="SMART" id="SM00448">
    <property type="entry name" value="REC"/>
    <property type="match status" value="1"/>
</dbReference>
<dbReference type="InterPro" id="IPR000160">
    <property type="entry name" value="GGDEF_dom"/>
</dbReference>
<dbReference type="GO" id="GO:0000156">
    <property type="term" value="F:phosphorelay response regulator activity"/>
    <property type="evidence" value="ECO:0007669"/>
    <property type="project" value="TreeGrafter"/>
</dbReference>
<dbReference type="Proteomes" id="UP000580839">
    <property type="component" value="Unassembled WGS sequence"/>
</dbReference>
<keyword evidence="2" id="KW-0902">Two-component regulatory system</keyword>
<evidence type="ECO:0000256" key="5">
    <source>
        <dbReference type="ARBA" id="ARBA00023163"/>
    </source>
</evidence>
<dbReference type="PANTHER" id="PTHR48111:SF1">
    <property type="entry name" value="TWO-COMPONENT RESPONSE REGULATOR ORR33"/>
    <property type="match status" value="1"/>
</dbReference>
<dbReference type="SUPFAM" id="SSF52172">
    <property type="entry name" value="CheY-like"/>
    <property type="match status" value="1"/>
</dbReference>
<proteinExistence type="predicted"/>
<feature type="modified residue" description="4-aspartylphosphate" evidence="6">
    <location>
        <position position="54"/>
    </location>
</feature>
<evidence type="ECO:0000259" key="8">
    <source>
        <dbReference type="PROSITE" id="PS50887"/>
    </source>
</evidence>
<dbReference type="PANTHER" id="PTHR48111">
    <property type="entry name" value="REGULATOR OF RPOS"/>
    <property type="match status" value="1"/>
</dbReference>
<dbReference type="SMART" id="SM00267">
    <property type="entry name" value="GGDEF"/>
    <property type="match status" value="1"/>
</dbReference>